<protein>
    <submittedName>
        <fullName evidence="2">Uncharacterized protein</fullName>
    </submittedName>
</protein>
<organism evidence="2 3">
    <name type="scientific">Candidatus Synechococcus spongiarum 142</name>
    <dbReference type="NCBI Taxonomy" id="1608213"/>
    <lineage>
        <taxon>Bacteria</taxon>
        <taxon>Bacillati</taxon>
        <taxon>Cyanobacteriota</taxon>
        <taxon>Cyanophyceae</taxon>
        <taxon>Synechococcales</taxon>
        <taxon>Synechococcaceae</taxon>
        <taxon>Synechococcus</taxon>
    </lineage>
</organism>
<comment type="caution">
    <text evidence="2">The sequence shown here is derived from an EMBL/GenBank/DDBJ whole genome shotgun (WGS) entry which is preliminary data.</text>
</comment>
<accession>A0A6N3X755</accession>
<dbReference type="Proteomes" id="UP000035054">
    <property type="component" value="Unassembled WGS sequence"/>
</dbReference>
<sequence length="145" mass="15852">MLFVVPVSLLSATVARGNDTSSAPGITQEDQREERFYNFDHGRQSGGGFTDPSDLIQKLQNARNLQHATDPDDTLDAALEDFAWPDEHEVPPEGEQTVDSVANSSSPIQIPDNLFLRVTPNSTQEPTTAADEEDQQHTPPPTTIP</sequence>
<proteinExistence type="predicted"/>
<dbReference type="AlphaFoldDB" id="A0A6N3X755"/>
<dbReference type="EMBL" id="JXUO01000007">
    <property type="protein sequence ID" value="KKZ15450.1"/>
    <property type="molecule type" value="Genomic_DNA"/>
</dbReference>
<evidence type="ECO:0000313" key="2">
    <source>
        <dbReference type="EMBL" id="KKZ15450.1"/>
    </source>
</evidence>
<evidence type="ECO:0000256" key="1">
    <source>
        <dbReference type="SAM" id="MobiDB-lite"/>
    </source>
</evidence>
<feature type="region of interest" description="Disordered" evidence="1">
    <location>
        <begin position="87"/>
        <end position="145"/>
    </location>
</feature>
<reference evidence="2 3" key="1">
    <citation type="submission" date="2015-01" db="EMBL/GenBank/DDBJ databases">
        <title>Lifestyle Evolution in Cyanobacterial Symbionts of Sponges.</title>
        <authorList>
            <person name="Burgsdorf I."/>
            <person name="Slaby B.M."/>
            <person name="Handley K.M."/>
            <person name="Haber M."/>
            <person name="Blom J."/>
            <person name="Marshall C.W."/>
            <person name="Gilbert J.A."/>
            <person name="Hentschel U."/>
            <person name="Steindler L."/>
        </authorList>
    </citation>
    <scope>NUCLEOTIDE SEQUENCE [LARGE SCALE GENOMIC DNA]</scope>
    <source>
        <strain evidence="2">142</strain>
    </source>
</reference>
<gene>
    <name evidence="2" type="ORF">TH68_00170</name>
</gene>
<evidence type="ECO:0000313" key="3">
    <source>
        <dbReference type="Proteomes" id="UP000035054"/>
    </source>
</evidence>
<name>A0A6N3X755_9SYNE</name>
<feature type="compositionally biased region" description="Polar residues" evidence="1">
    <location>
        <begin position="97"/>
        <end position="108"/>
    </location>
</feature>